<dbReference type="Pfam" id="PF01048">
    <property type="entry name" value="PNP_UDP_1"/>
    <property type="match status" value="1"/>
</dbReference>
<dbReference type="SUPFAM" id="SSF48403">
    <property type="entry name" value="Ankyrin repeat"/>
    <property type="match status" value="2"/>
</dbReference>
<keyword evidence="4" id="KW-1133">Transmembrane helix</keyword>
<keyword evidence="4" id="KW-0812">Transmembrane</keyword>
<dbReference type="InterPro" id="IPR000845">
    <property type="entry name" value="Nucleoside_phosphorylase_d"/>
</dbReference>
<evidence type="ECO:0000313" key="10">
    <source>
        <dbReference type="EMBL" id="CAG8386112.1"/>
    </source>
</evidence>
<dbReference type="Gene3D" id="3.40.50.300">
    <property type="entry name" value="P-loop containing nucleotide triphosphate hydrolases"/>
    <property type="match status" value="1"/>
</dbReference>
<evidence type="ECO:0000259" key="8">
    <source>
        <dbReference type="Pfam" id="PF23239"/>
    </source>
</evidence>
<dbReference type="InterPro" id="IPR027417">
    <property type="entry name" value="P-loop_NTPase"/>
</dbReference>
<feature type="domain" description="GPI inositol-deacylase winged helix" evidence="7">
    <location>
        <begin position="694"/>
        <end position="779"/>
    </location>
</feature>
<dbReference type="EMBL" id="CAJVPG010000266">
    <property type="protein sequence ID" value="CAG8386112.1"/>
    <property type="molecule type" value="Genomic_DNA"/>
</dbReference>
<feature type="domain" description="Nucleoside phosphorylase" evidence="6">
    <location>
        <begin position="11"/>
        <end position="289"/>
    </location>
</feature>
<evidence type="ECO:0000259" key="7">
    <source>
        <dbReference type="Pfam" id="PF22939"/>
    </source>
</evidence>
<dbReference type="Pfam" id="PF00023">
    <property type="entry name" value="Ank"/>
    <property type="match status" value="2"/>
</dbReference>
<dbReference type="PROSITE" id="PS50088">
    <property type="entry name" value="ANK_REPEAT"/>
    <property type="match status" value="12"/>
</dbReference>
<dbReference type="Pfam" id="PF24883">
    <property type="entry name" value="NPHP3_N"/>
    <property type="match status" value="1"/>
</dbReference>
<feature type="repeat" description="ANK" evidence="3">
    <location>
        <begin position="943"/>
        <end position="975"/>
    </location>
</feature>
<accession>A0A9W4NJE0</accession>
<evidence type="ECO:0000259" key="6">
    <source>
        <dbReference type="Pfam" id="PF01048"/>
    </source>
</evidence>
<keyword evidence="2 3" id="KW-0040">ANK repeat</keyword>
<feature type="transmembrane region" description="Helical" evidence="4">
    <location>
        <begin position="1622"/>
        <end position="1642"/>
    </location>
</feature>
<evidence type="ECO:0000259" key="9">
    <source>
        <dbReference type="Pfam" id="PF24883"/>
    </source>
</evidence>
<dbReference type="PROSITE" id="PS50297">
    <property type="entry name" value="ANK_REP_REGION"/>
    <property type="match status" value="8"/>
</dbReference>
<feature type="signal peptide" evidence="5">
    <location>
        <begin position="1"/>
        <end position="24"/>
    </location>
</feature>
<dbReference type="Proteomes" id="UP001152649">
    <property type="component" value="Unassembled WGS sequence"/>
</dbReference>
<keyword evidence="11" id="KW-1185">Reference proteome</keyword>
<feature type="repeat" description="ANK" evidence="3">
    <location>
        <begin position="976"/>
        <end position="1008"/>
    </location>
</feature>
<dbReference type="PANTHER" id="PTHR24198:SF165">
    <property type="entry name" value="ANKYRIN REPEAT-CONTAINING PROTEIN-RELATED"/>
    <property type="match status" value="1"/>
</dbReference>
<dbReference type="Pfam" id="PF22939">
    <property type="entry name" value="WHD_GPIID"/>
    <property type="match status" value="1"/>
</dbReference>
<dbReference type="InterPro" id="IPR036770">
    <property type="entry name" value="Ankyrin_rpt-contain_sf"/>
</dbReference>
<feature type="repeat" description="ANK" evidence="3">
    <location>
        <begin position="910"/>
        <end position="942"/>
    </location>
</feature>
<evidence type="ECO:0000256" key="1">
    <source>
        <dbReference type="ARBA" id="ARBA00022737"/>
    </source>
</evidence>
<feature type="repeat" description="ANK" evidence="3">
    <location>
        <begin position="1227"/>
        <end position="1259"/>
    </location>
</feature>
<keyword evidence="5" id="KW-0732">Signal</keyword>
<evidence type="ECO:0000256" key="4">
    <source>
        <dbReference type="SAM" id="Phobius"/>
    </source>
</evidence>
<dbReference type="PANTHER" id="PTHR24198">
    <property type="entry name" value="ANKYRIN REPEAT AND PROTEIN KINASE DOMAIN-CONTAINING PROTEIN"/>
    <property type="match status" value="1"/>
</dbReference>
<feature type="repeat" description="ANK" evidence="3">
    <location>
        <begin position="1293"/>
        <end position="1325"/>
    </location>
</feature>
<feature type="repeat" description="ANK" evidence="3">
    <location>
        <begin position="1543"/>
        <end position="1575"/>
    </location>
</feature>
<evidence type="ECO:0000256" key="3">
    <source>
        <dbReference type="PROSITE-ProRule" id="PRU00023"/>
    </source>
</evidence>
<dbReference type="InterPro" id="IPR054471">
    <property type="entry name" value="GPIID_WHD"/>
</dbReference>
<dbReference type="OrthoDB" id="1879366at2759"/>
<dbReference type="SUPFAM" id="SSF53167">
    <property type="entry name" value="Purine and uridine phosphorylases"/>
    <property type="match status" value="1"/>
</dbReference>
<keyword evidence="1" id="KW-0677">Repeat</keyword>
<gene>
    <name evidence="10" type="ORF">PSALAMII_LOCUS6242</name>
</gene>
<evidence type="ECO:0008006" key="12">
    <source>
        <dbReference type="Google" id="ProtNLM"/>
    </source>
</evidence>
<dbReference type="PRINTS" id="PR01415">
    <property type="entry name" value="ANKYRIN"/>
</dbReference>
<feature type="repeat" description="ANK" evidence="3">
    <location>
        <begin position="1260"/>
        <end position="1292"/>
    </location>
</feature>
<dbReference type="SUPFAM" id="SSF52540">
    <property type="entry name" value="P-loop containing nucleoside triphosphate hydrolases"/>
    <property type="match status" value="1"/>
</dbReference>
<feature type="repeat" description="ANK" evidence="3">
    <location>
        <begin position="1070"/>
        <end position="1094"/>
    </location>
</feature>
<dbReference type="GO" id="GO:0003824">
    <property type="term" value="F:catalytic activity"/>
    <property type="evidence" value="ECO:0007669"/>
    <property type="project" value="InterPro"/>
</dbReference>
<proteinExistence type="predicted"/>
<comment type="caution">
    <text evidence="10">The sequence shown here is derived from an EMBL/GenBank/DDBJ whole genome shotgun (WGS) entry which is preliminary data.</text>
</comment>
<dbReference type="Pfam" id="PF12796">
    <property type="entry name" value="Ank_2"/>
    <property type="match status" value="6"/>
</dbReference>
<dbReference type="Gene3D" id="3.40.50.1580">
    <property type="entry name" value="Nucleoside phosphorylase domain"/>
    <property type="match status" value="1"/>
</dbReference>
<keyword evidence="4" id="KW-0472">Membrane</keyword>
<feature type="repeat" description="ANK" evidence="3">
    <location>
        <begin position="1355"/>
        <end position="1387"/>
    </location>
</feature>
<feature type="chain" id="PRO_5040986868" description="Nucleoside phosphorylase domain-containing protein" evidence="5">
    <location>
        <begin position="25"/>
        <end position="1646"/>
    </location>
</feature>
<dbReference type="InterPro" id="IPR002110">
    <property type="entry name" value="Ankyrin_rpt"/>
</dbReference>
<feature type="domain" description="DUF7069" evidence="8">
    <location>
        <begin position="602"/>
        <end position="658"/>
    </location>
</feature>
<organism evidence="10 11">
    <name type="scientific">Penicillium salamii</name>
    <dbReference type="NCBI Taxonomy" id="1612424"/>
    <lineage>
        <taxon>Eukaryota</taxon>
        <taxon>Fungi</taxon>
        <taxon>Dikarya</taxon>
        <taxon>Ascomycota</taxon>
        <taxon>Pezizomycotina</taxon>
        <taxon>Eurotiomycetes</taxon>
        <taxon>Eurotiomycetidae</taxon>
        <taxon>Eurotiales</taxon>
        <taxon>Aspergillaceae</taxon>
        <taxon>Penicillium</taxon>
    </lineage>
</organism>
<name>A0A9W4NJE0_9EURO</name>
<dbReference type="InterPro" id="IPR055497">
    <property type="entry name" value="DUF7069"/>
</dbReference>
<dbReference type="Pfam" id="PF13606">
    <property type="entry name" value="Ank_3"/>
    <property type="match status" value="1"/>
</dbReference>
<protein>
    <recommendedName>
        <fullName evidence="12">Nucleoside phosphorylase domain-containing protein</fullName>
    </recommendedName>
</protein>
<evidence type="ECO:0000256" key="2">
    <source>
        <dbReference type="ARBA" id="ARBA00023043"/>
    </source>
</evidence>
<dbReference type="SMART" id="SM00248">
    <property type="entry name" value="ANK"/>
    <property type="match status" value="22"/>
</dbReference>
<evidence type="ECO:0000256" key="5">
    <source>
        <dbReference type="SAM" id="SignalP"/>
    </source>
</evidence>
<evidence type="ECO:0000313" key="11">
    <source>
        <dbReference type="Proteomes" id="UP001152649"/>
    </source>
</evidence>
<dbReference type="InterPro" id="IPR035994">
    <property type="entry name" value="Nucleoside_phosphorylase_sf"/>
</dbReference>
<feature type="repeat" description="ANK" evidence="3">
    <location>
        <begin position="1193"/>
        <end position="1225"/>
    </location>
</feature>
<reference evidence="10" key="1">
    <citation type="submission" date="2021-07" db="EMBL/GenBank/DDBJ databases">
        <authorList>
            <person name="Branca A.L. A."/>
        </authorList>
    </citation>
    <scope>NUCLEOTIDE SEQUENCE</scope>
</reference>
<feature type="repeat" description="ANK" evidence="3">
    <location>
        <begin position="1160"/>
        <end position="1192"/>
    </location>
</feature>
<feature type="domain" description="Nephrocystin 3-like N-terminal" evidence="9">
    <location>
        <begin position="392"/>
        <end position="573"/>
    </location>
</feature>
<dbReference type="InterPro" id="IPR056884">
    <property type="entry name" value="NPHP3-like_N"/>
</dbReference>
<dbReference type="GO" id="GO:0009116">
    <property type="term" value="P:nucleoside metabolic process"/>
    <property type="evidence" value="ECO:0007669"/>
    <property type="project" value="InterPro"/>
</dbReference>
<feature type="repeat" description="ANK" evidence="3">
    <location>
        <begin position="1448"/>
        <end position="1480"/>
    </location>
</feature>
<dbReference type="Gene3D" id="1.25.40.20">
    <property type="entry name" value="Ankyrin repeat-containing domain"/>
    <property type="match status" value="6"/>
</dbReference>
<sequence length="1646" mass="183165">MACPPRGSFQIGWICALPIELAAAKEMLDENFGNLDVQDPADSNVYTLGRISKHHVVIACLSGYGTTSATTVANHMIRTFSESLCIGLMVGFGGAIPSASHDIRLGDIVISCPEGTSGGVLQYDMGKVGTGGEFHRTGFLNSPPRALLAAVRSMKAAELTDDPLYPSYISQSIERNIRTQKTFHRPGTQQDRLFKPEYDHPKNANECDNCLADWEETRIEREVSDPQPHYGIIASGNAVIKDAKTREQLRLKSGALCFEMEAAGLMMDFPCIVIRGICDYADTHKNKQWQGYAALAAASYAKELLGYVPMGLVSQENLVVNCVLLIWSYEEGLKEDLESIRQRLDQAYAQEARHHDEQKTRASADQQKKCHQAFKICSYTEQKDINPTKAEGTCQWALQSSEYLRWIHSNHGDLLWISADPGCGKSVLARSIIDGYMHTPSPAVTICYFFFKENEQQNNLATALSSVLHQLFSQQPHLLYHAIPYWERNGKTLQKEVDELWRIFVEATSSDVSANIICIFDALDECREVDQDRLIQSLKSFHQLIHQPKQNCQPSKDSQTTQDTSLKFLVTSRPYHHIQNRFREITGFPYLHLKGEEENDQIHKEIDSVVKMRIKELGKTASLPLDVQQRLEKQLLQMEHRTYLWLHLAIDDIRSTFENSFWPAEESIQMIPPSVDKAYEKILSRVPEKQIDTVRKIFRIIVVARRPLTTREMAIALGISLRPASRSLAEAGIDLHHLDKKLRSLCGLFVFVNNSKVYLIHQTAREYLITEALRNPFSLYSCSLQNAEDQMAFTCLRNLLMMEELENEKADENSNSADFLEYSAIYWSDHVREISSAAETEIRDLLDHVYNTPADQSSVWFPIFWKEIVDPEDPIPMLNVAHLAALNGHQKVITQLIAEGRLDPNVADTAGSYPLTYASTNGHHDIARLLIKHGAHVNSQDKYQRTALLAACQAGHDRIVQMLLEHGADANAGDEARKSPLETACLYGRRNIVEALLAHGADANFHEGSRAAFFGALHEEGIEIVRMLLNHGWENKEINLAMACMAGNDKLLQILLEHGASVSCNLLVGACLTGEVKIVQILLKHGADINAPNECRVTALEAACYAGNDGVLQLLLEHRAATNACHKLDHILRFACKIGNANVVQMLLNYGASCINEDTEDATVLQLACFNGHEEIVKKLLTHGVDVNTKSGPASYALRLACSNGHGRIVHMLLTHGADIHAPGGSAGRNALHDASLAGHKDIVKILLQHGGDVNAQDWNGWSVLMCACLTRHDKIVKILLNHGADVRTPDREGWTVLKSACSFGYDKIVHILLTHGATFHAEDYQIALQAACLSGNNKVVHILSTHGTALTSKDYQDALRYACRRGHDKIVRTLLKHGARLDTEDYMSNLQSAYSNGNNNVLHILLTHGPAINDASCQKALRTACRNGDHKSVQVLLTYGIDVKSEDCQDTLQLACFNGHNKIVQKLLKHGADFKAGDYQHALQSACFGGHDRIVHLLLDHRADIGPEDTQNALRAACWKGENNVLRTLLIHGLDVNAGYGRGGNALQTACLAGHEDTVQILLEHGADINAQGGNKISVLWLARHEGHEKITQMLLEHGAKDDGVIEFLDRRIADLPTSFILIYCFLIFGGYCAFFCYYLTTRQS</sequence>
<dbReference type="Pfam" id="PF23239">
    <property type="entry name" value="DUF7069"/>
    <property type="match status" value="1"/>
</dbReference>